<dbReference type="InterPro" id="IPR050126">
    <property type="entry name" value="Ap4A_hydrolase"/>
</dbReference>
<dbReference type="GO" id="GO:0000298">
    <property type="term" value="F:endopolyphosphatase activity"/>
    <property type="evidence" value="ECO:0007669"/>
    <property type="project" value="TreeGrafter"/>
</dbReference>
<dbReference type="InterPro" id="IPR029052">
    <property type="entry name" value="Metallo-depent_PP-like"/>
</dbReference>
<feature type="compositionally biased region" description="Polar residues" evidence="1">
    <location>
        <begin position="230"/>
        <end position="247"/>
    </location>
</feature>
<protein>
    <submittedName>
        <fullName evidence="3">Calcineurin-like phosphoesterase, putative</fullName>
    </submittedName>
</protein>
<dbReference type="PANTHER" id="PTHR42850">
    <property type="entry name" value="METALLOPHOSPHOESTERASE"/>
    <property type="match status" value="1"/>
</dbReference>
<sequence>MSCVVETLRSVSGRVIILGDLHGCLENAKNLLRELHFSNEQVRTVPGLLYSPGEAVSNGQEDMCVFVGDLINKGPDSYGCIRFLRDIGARGVLGNHDIKMLRLREKIAHDEKLKKKEKESTLLPLAVDCPPDLMEFLSSVPHVLDIPQHDVVVVHAGLDPTLSLEDQEVEAVTRMRNLVKKKKYFKAAKVDEEIPEPLSTSETYVAVERNKIGKPWAKTYSKLVSRLGESPSTSSEGNSRPSESPTASEEEGEDVEEEEGNSAVCLEFYRGKTVVFGHDAKRRLQVTPFAIGLDSGCVYGGQLTGITFPGRQLTSVPGWSADHISNV</sequence>
<dbReference type="Gene3D" id="3.60.21.10">
    <property type="match status" value="1"/>
</dbReference>
<evidence type="ECO:0000313" key="4">
    <source>
        <dbReference type="Proteomes" id="UP000515908"/>
    </source>
</evidence>
<dbReference type="PANTHER" id="PTHR42850:SF4">
    <property type="entry name" value="ZINC-DEPENDENT ENDOPOLYPHOSPHATASE"/>
    <property type="match status" value="1"/>
</dbReference>
<reference evidence="3 4" key="1">
    <citation type="submission" date="2020-08" db="EMBL/GenBank/DDBJ databases">
        <authorList>
            <person name="Newling K."/>
            <person name="Davey J."/>
            <person name="Forrester S."/>
        </authorList>
    </citation>
    <scope>NUCLEOTIDE SEQUENCE [LARGE SCALE GENOMIC DNA]</scope>
    <source>
        <strain evidence="4">Crithidia deanei Carvalho (ATCC PRA-265)</strain>
    </source>
</reference>
<evidence type="ECO:0000259" key="2">
    <source>
        <dbReference type="Pfam" id="PF00149"/>
    </source>
</evidence>
<feature type="domain" description="Calcineurin-like phosphoesterase" evidence="2">
    <location>
        <begin position="14"/>
        <end position="185"/>
    </location>
</feature>
<dbReference type="InterPro" id="IPR004843">
    <property type="entry name" value="Calcineurin-like_PHP"/>
</dbReference>
<feature type="compositionally biased region" description="Acidic residues" evidence="1">
    <location>
        <begin position="248"/>
        <end position="260"/>
    </location>
</feature>
<evidence type="ECO:0000313" key="3">
    <source>
        <dbReference type="EMBL" id="CAD2216777.1"/>
    </source>
</evidence>
<dbReference type="SUPFAM" id="SSF56300">
    <property type="entry name" value="Metallo-dependent phosphatases"/>
    <property type="match status" value="1"/>
</dbReference>
<accession>A0A7G2CCW4</accession>
<dbReference type="VEuPathDB" id="TriTrypDB:ADEAN_000425500"/>
<dbReference type="GO" id="GO:0016791">
    <property type="term" value="F:phosphatase activity"/>
    <property type="evidence" value="ECO:0007669"/>
    <property type="project" value="TreeGrafter"/>
</dbReference>
<feature type="region of interest" description="Disordered" evidence="1">
    <location>
        <begin position="227"/>
        <end position="260"/>
    </location>
</feature>
<organism evidence="3 4">
    <name type="scientific">Angomonas deanei</name>
    <dbReference type="NCBI Taxonomy" id="59799"/>
    <lineage>
        <taxon>Eukaryota</taxon>
        <taxon>Discoba</taxon>
        <taxon>Euglenozoa</taxon>
        <taxon>Kinetoplastea</taxon>
        <taxon>Metakinetoplastina</taxon>
        <taxon>Trypanosomatida</taxon>
        <taxon>Trypanosomatidae</taxon>
        <taxon>Strigomonadinae</taxon>
        <taxon>Angomonas</taxon>
    </lineage>
</organism>
<proteinExistence type="predicted"/>
<dbReference type="AlphaFoldDB" id="A0A7G2CCW4"/>
<name>A0A7G2CCW4_9TRYP</name>
<evidence type="ECO:0000256" key="1">
    <source>
        <dbReference type="SAM" id="MobiDB-lite"/>
    </source>
</evidence>
<dbReference type="Proteomes" id="UP000515908">
    <property type="component" value="Chromosome 07"/>
</dbReference>
<dbReference type="GO" id="GO:0005737">
    <property type="term" value="C:cytoplasm"/>
    <property type="evidence" value="ECO:0007669"/>
    <property type="project" value="TreeGrafter"/>
</dbReference>
<dbReference type="EMBL" id="LR877151">
    <property type="protein sequence ID" value="CAD2216777.1"/>
    <property type="molecule type" value="Genomic_DNA"/>
</dbReference>
<gene>
    <name evidence="3" type="ORF">ADEAN_000425500</name>
</gene>
<dbReference type="Pfam" id="PF00149">
    <property type="entry name" value="Metallophos"/>
    <property type="match status" value="1"/>
</dbReference>
<dbReference type="OrthoDB" id="10267127at2759"/>
<keyword evidence="4" id="KW-1185">Reference proteome</keyword>
<dbReference type="GO" id="GO:0006798">
    <property type="term" value="P:polyphosphate catabolic process"/>
    <property type="evidence" value="ECO:0007669"/>
    <property type="project" value="TreeGrafter"/>
</dbReference>